<keyword evidence="1" id="KW-0812">Transmembrane</keyword>
<dbReference type="EMBL" id="CR380953">
    <property type="protein sequence ID" value="CAG59325.1"/>
    <property type="molecule type" value="Genomic_DNA"/>
</dbReference>
<evidence type="ECO:0000313" key="2">
    <source>
        <dbReference type="CGD" id="CAL0129365"/>
    </source>
</evidence>
<dbReference type="InParanoid" id="Q6FTP6"/>
<evidence type="ECO:0000256" key="1">
    <source>
        <dbReference type="SAM" id="Phobius"/>
    </source>
</evidence>
<name>Q6FTP6_CANGA</name>
<keyword evidence="1" id="KW-1133">Transmembrane helix</keyword>
<organism evidence="3 4">
    <name type="scientific">Candida glabrata (strain ATCC 2001 / BCRC 20586 / JCM 3761 / NBRC 0622 / NRRL Y-65 / CBS 138)</name>
    <name type="common">Yeast</name>
    <name type="synonym">Nakaseomyces glabratus</name>
    <dbReference type="NCBI Taxonomy" id="284593"/>
    <lineage>
        <taxon>Eukaryota</taxon>
        <taxon>Fungi</taxon>
        <taxon>Dikarya</taxon>
        <taxon>Ascomycota</taxon>
        <taxon>Saccharomycotina</taxon>
        <taxon>Saccharomycetes</taxon>
        <taxon>Saccharomycetales</taxon>
        <taxon>Saccharomycetaceae</taxon>
        <taxon>Nakaseomyces</taxon>
    </lineage>
</organism>
<proteinExistence type="predicted"/>
<dbReference type="HOGENOM" id="CLU_1948557_0_0_1"/>
<evidence type="ECO:0000313" key="3">
    <source>
        <dbReference type="EMBL" id="CAG59325.1"/>
    </source>
</evidence>
<keyword evidence="1" id="KW-0472">Membrane</keyword>
<dbReference type="VEuPathDB" id="FungiDB:CAGL0G00836g"/>
<dbReference type="RefSeq" id="XP_446398.1">
    <property type="nucleotide sequence ID" value="XM_446398.1"/>
</dbReference>
<feature type="transmembrane region" description="Helical" evidence="1">
    <location>
        <begin position="21"/>
        <end position="37"/>
    </location>
</feature>
<protein>
    <submittedName>
        <fullName evidence="3">Uncharacterized protein</fullName>
    </submittedName>
</protein>
<evidence type="ECO:0000313" key="4">
    <source>
        <dbReference type="Proteomes" id="UP000002428"/>
    </source>
</evidence>
<sequence length="129" mass="15208">MKYNININLTHSKAASRPTHVYLYNTYIYLCCAIPWIRSLRSSTCDLISYRPVTKVSNAKRDSAKEKREKRFQLSGLRIELIRAKLLRNECTMGGGSWYQKSQFQLRKPSFTCFGYWFVGLQERTWHSV</sequence>
<reference evidence="3 4" key="1">
    <citation type="journal article" date="2004" name="Nature">
        <title>Genome evolution in yeasts.</title>
        <authorList>
            <consortium name="Genolevures"/>
            <person name="Dujon B."/>
            <person name="Sherman D."/>
            <person name="Fischer G."/>
            <person name="Durrens P."/>
            <person name="Casaregola S."/>
            <person name="Lafontaine I."/>
            <person name="de Montigny J."/>
            <person name="Marck C."/>
            <person name="Neuveglise C."/>
            <person name="Talla E."/>
            <person name="Goffard N."/>
            <person name="Frangeul L."/>
            <person name="Aigle M."/>
            <person name="Anthouard V."/>
            <person name="Babour A."/>
            <person name="Barbe V."/>
            <person name="Barnay S."/>
            <person name="Blanchin S."/>
            <person name="Beckerich J.M."/>
            <person name="Beyne E."/>
            <person name="Bleykasten C."/>
            <person name="Boisrame A."/>
            <person name="Boyer J."/>
            <person name="Cattolico L."/>
            <person name="Confanioleri F."/>
            <person name="de Daruvar A."/>
            <person name="Despons L."/>
            <person name="Fabre E."/>
            <person name="Fairhead C."/>
            <person name="Ferry-Dumazet H."/>
            <person name="Groppi A."/>
            <person name="Hantraye F."/>
            <person name="Hennequin C."/>
            <person name="Jauniaux N."/>
            <person name="Joyet P."/>
            <person name="Kachouri R."/>
            <person name="Kerrest A."/>
            <person name="Koszul R."/>
            <person name="Lemaire M."/>
            <person name="Lesur I."/>
            <person name="Ma L."/>
            <person name="Muller H."/>
            <person name="Nicaud J.M."/>
            <person name="Nikolski M."/>
            <person name="Oztas S."/>
            <person name="Ozier-Kalogeropoulos O."/>
            <person name="Pellenz S."/>
            <person name="Potier S."/>
            <person name="Richard G.F."/>
            <person name="Straub M.L."/>
            <person name="Suleau A."/>
            <person name="Swennene D."/>
            <person name="Tekaia F."/>
            <person name="Wesolowski-Louvel M."/>
            <person name="Westhof E."/>
            <person name="Wirth B."/>
            <person name="Zeniou-Meyer M."/>
            <person name="Zivanovic I."/>
            <person name="Bolotin-Fukuhara M."/>
            <person name="Thierry A."/>
            <person name="Bouchier C."/>
            <person name="Caudron B."/>
            <person name="Scarpelli C."/>
            <person name="Gaillardin C."/>
            <person name="Weissenbach J."/>
            <person name="Wincker P."/>
            <person name="Souciet J.L."/>
        </authorList>
    </citation>
    <scope>NUCLEOTIDE SEQUENCE [LARGE SCALE GENOMIC DNA]</scope>
    <source>
        <strain evidence="4">ATCC 2001 / BCRC 20586 / JCM 3761 / NBRC 0622 / NRRL Y-65 / CBS 138</strain>
    </source>
</reference>
<keyword evidence="4" id="KW-1185">Reference proteome</keyword>
<dbReference type="AlphaFoldDB" id="Q6FTP6"/>
<gene>
    <name evidence="2 3" type="ordered locus">CAGL0G00836g</name>
</gene>
<dbReference type="Proteomes" id="UP000002428">
    <property type="component" value="Chromosome G"/>
</dbReference>
<dbReference type="CGD" id="CAL0129365">
    <property type="gene designation" value="CAGL0G00836g"/>
</dbReference>
<accession>Q6FTP6</accession>
<dbReference type="KEGG" id="cgr:2888243"/>